<dbReference type="GO" id="GO:0019901">
    <property type="term" value="F:protein kinase binding"/>
    <property type="evidence" value="ECO:0007669"/>
    <property type="project" value="InterPro"/>
</dbReference>
<evidence type="ECO:0000256" key="1">
    <source>
        <dbReference type="SAM" id="MobiDB-lite"/>
    </source>
</evidence>
<reference evidence="3" key="1">
    <citation type="thesis" date="2021" institute="BYU ScholarsArchive" country="Provo, UT, USA">
        <title>Applications of and Algorithms for Genome Assembly and Genomic Analyses with an Emphasis on Marine Teleosts.</title>
        <authorList>
            <person name="Pickett B.D."/>
        </authorList>
    </citation>
    <scope>NUCLEOTIDE SEQUENCE</scope>
    <source>
        <strain evidence="3">HI-2016</strain>
    </source>
</reference>
<dbReference type="Gene3D" id="2.30.29.30">
    <property type="entry name" value="Pleckstrin-homology domain (PH domain)/Phosphotyrosine-binding domain (PTB)"/>
    <property type="match status" value="2"/>
</dbReference>
<dbReference type="Pfam" id="PF02174">
    <property type="entry name" value="IRS"/>
    <property type="match status" value="1"/>
</dbReference>
<dbReference type="OrthoDB" id="6537982at2759"/>
<evidence type="ECO:0000313" key="4">
    <source>
        <dbReference type="Proteomes" id="UP000824540"/>
    </source>
</evidence>
<keyword evidence="4" id="KW-1185">Reference proteome</keyword>
<gene>
    <name evidence="3" type="ORF">JZ751_005882</name>
</gene>
<dbReference type="GO" id="GO:0007528">
    <property type="term" value="P:neuromuscular junction development"/>
    <property type="evidence" value="ECO:0007669"/>
    <property type="project" value="TreeGrafter"/>
</dbReference>
<proteinExistence type="predicted"/>
<feature type="compositionally biased region" description="Polar residues" evidence="1">
    <location>
        <begin position="320"/>
        <end position="330"/>
    </location>
</feature>
<dbReference type="SMART" id="SM01244">
    <property type="entry name" value="IRS"/>
    <property type="match status" value="1"/>
</dbReference>
<dbReference type="SUPFAM" id="SSF50729">
    <property type="entry name" value="PH domain-like"/>
    <property type="match status" value="2"/>
</dbReference>
<dbReference type="PANTHER" id="PTHR21636:SF2">
    <property type="entry name" value="PROTEIN DOK-7"/>
    <property type="match status" value="1"/>
</dbReference>
<dbReference type="InterPro" id="IPR037746">
    <property type="entry name" value="Dok-7"/>
</dbReference>
<organism evidence="3 4">
    <name type="scientific">Albula glossodonta</name>
    <name type="common">roundjaw bonefish</name>
    <dbReference type="NCBI Taxonomy" id="121402"/>
    <lineage>
        <taxon>Eukaryota</taxon>
        <taxon>Metazoa</taxon>
        <taxon>Chordata</taxon>
        <taxon>Craniata</taxon>
        <taxon>Vertebrata</taxon>
        <taxon>Euteleostomi</taxon>
        <taxon>Actinopterygii</taxon>
        <taxon>Neopterygii</taxon>
        <taxon>Teleostei</taxon>
        <taxon>Albuliformes</taxon>
        <taxon>Albulidae</taxon>
        <taxon>Albula</taxon>
    </lineage>
</organism>
<dbReference type="PROSITE" id="PS51064">
    <property type="entry name" value="IRS_PTB"/>
    <property type="match status" value="1"/>
</dbReference>
<evidence type="ECO:0000313" key="3">
    <source>
        <dbReference type="EMBL" id="KAG9346955.1"/>
    </source>
</evidence>
<accession>A0A8T2P312</accession>
<dbReference type="Proteomes" id="UP000824540">
    <property type="component" value="Unassembled WGS sequence"/>
</dbReference>
<feature type="region of interest" description="Disordered" evidence="1">
    <location>
        <begin position="694"/>
        <end position="728"/>
    </location>
</feature>
<protein>
    <recommendedName>
        <fullName evidence="2">IRS-type PTB domain-containing protein</fullName>
    </recommendedName>
</protein>
<dbReference type="EMBL" id="JAFBMS010000014">
    <property type="protein sequence ID" value="KAG9346955.1"/>
    <property type="molecule type" value="Genomic_DNA"/>
</dbReference>
<dbReference type="CDD" id="cd13165">
    <property type="entry name" value="PTB_DOK7"/>
    <property type="match status" value="1"/>
</dbReference>
<name>A0A8T2P312_9TELE</name>
<feature type="compositionally biased region" description="Low complexity" evidence="1">
    <location>
        <begin position="331"/>
        <end position="346"/>
    </location>
</feature>
<dbReference type="InterPro" id="IPR011993">
    <property type="entry name" value="PH-like_dom_sf"/>
</dbReference>
<feature type="domain" description="IRS-type PTB" evidence="2">
    <location>
        <begin position="95"/>
        <end position="200"/>
    </location>
</feature>
<feature type="region of interest" description="Disordered" evidence="1">
    <location>
        <begin position="399"/>
        <end position="438"/>
    </location>
</feature>
<feature type="compositionally biased region" description="Basic and acidic residues" evidence="1">
    <location>
        <begin position="714"/>
        <end position="728"/>
    </location>
</feature>
<sequence length="835" mass="91871">MTDVVVVEGQWKCRWVALRKPSPVADCLVLHVYRDKVERTKGHKWSITLEDICGLELGLSFEGMSNTLSVICLNQTVVLGFDSKEALLTWDIRICYSLGEVHRFHVGVLPGTKLESGPATLHLCNNLLVIARDIPPTVIGQWNLPDLRRYGAVPNGFVFEGGTRCGYWAGVFFLSCAEGEQISFLFDCIVRGKSPSRAPFGLRPVLPVYLEERLNQEAERLEKRLSMLSHCSQLSSTDDRSISSSSDTSDSQSDTSISSRLAVWAEPAANPAPRELPGTLAANRSAVLGEEKPCTGTVGEAQPPPKPPRSKTRQLHEIGRQSSSDSGIATGSQSSYSGSFSSYSGSLDPSQGTDGFESLLRMPVNFTSDLGPCTCQVGEPSRDRDLEYQVPRSLRVLYDRPRSLLQETPKGPDPIPPKDQTNPSLPLSPEPGGGSRELREVCTHPIPRWPSPQRQRQALMSKRNEVLPSAEGAELHWEIKSSHAGILRTLTVVCPVCGGLKGTTMSHSGLLAMPAVPELLDSSPGFNIANKSQKCCCCCRYRYSMRPWQNEAPQNAKGTGTVALETLMTTDCQGKLTKEVSPKLGGRRQQKSLKSYLGHLSSLQKHICKTEAIRRKSNREGLYDIHAKSSCQCGYKLLETFQGRDRSVYENCARCKRNESSLSRRLDMADPYSSVHRLPLLAIVSRRKGHLAVRGEAGMDRSSNGPSCGVPGGDSDKKVKRKEERRKAEPAYEIMEGHGVEKAAESEERSRYEPMASCGQQKTFHETEGALSAVGLCARLKLHREHAEAAVVGTTKYPQTDITATGTAHRVGTQHALCREELLQELEQKRRGPLQ</sequence>
<dbReference type="AlphaFoldDB" id="A0A8T2P312"/>
<feature type="region of interest" description="Disordered" evidence="1">
    <location>
        <begin position="293"/>
        <end position="356"/>
    </location>
</feature>
<evidence type="ECO:0000259" key="2">
    <source>
        <dbReference type="PROSITE" id="PS51064"/>
    </source>
</evidence>
<comment type="caution">
    <text evidence="3">The sequence shown here is derived from an EMBL/GenBank/DDBJ whole genome shotgun (WGS) entry which is preliminary data.</text>
</comment>
<dbReference type="InterPro" id="IPR002404">
    <property type="entry name" value="IRS_PTB"/>
</dbReference>
<feature type="region of interest" description="Disordered" evidence="1">
    <location>
        <begin position="235"/>
        <end position="258"/>
    </location>
</feature>
<dbReference type="PANTHER" id="PTHR21636">
    <property type="entry name" value="PROTEIN DOK-7"/>
    <property type="match status" value="1"/>
</dbReference>
<dbReference type="InterPro" id="IPR037748">
    <property type="entry name" value="Dok-7_PTB"/>
</dbReference>